<protein>
    <submittedName>
        <fullName evidence="2">Uncharacterized protein mslnb isoform X1</fullName>
    </submittedName>
</protein>
<dbReference type="Proteomes" id="UP000000437">
    <property type="component" value="Chromosome 1"/>
</dbReference>
<accession>A0AC58G456</accession>
<keyword evidence="1" id="KW-1185">Reference proteome</keyword>
<dbReference type="RefSeq" id="XP_073764517.1">
    <property type="nucleotide sequence ID" value="XM_073908416.1"/>
</dbReference>
<organism evidence="1 2">
    <name type="scientific">Danio rerio</name>
    <name type="common">Zebrafish</name>
    <name type="synonym">Brachydanio rerio</name>
    <dbReference type="NCBI Taxonomy" id="7955"/>
    <lineage>
        <taxon>Eukaryota</taxon>
        <taxon>Metazoa</taxon>
        <taxon>Chordata</taxon>
        <taxon>Craniata</taxon>
        <taxon>Vertebrata</taxon>
        <taxon>Euteleostomi</taxon>
        <taxon>Actinopterygii</taxon>
        <taxon>Neopterygii</taxon>
        <taxon>Teleostei</taxon>
        <taxon>Ostariophysi</taxon>
        <taxon>Cypriniformes</taxon>
        <taxon>Danionidae</taxon>
        <taxon>Danioninae</taxon>
        <taxon>Danio</taxon>
    </lineage>
</organism>
<evidence type="ECO:0000313" key="1">
    <source>
        <dbReference type="Proteomes" id="UP000000437"/>
    </source>
</evidence>
<gene>
    <name evidence="2" type="primary">mslnb</name>
</gene>
<name>A0AC58G456_DANRE</name>
<proteinExistence type="predicted"/>
<evidence type="ECO:0000313" key="2">
    <source>
        <dbReference type="RefSeq" id="XP_073764517.1"/>
    </source>
</evidence>
<reference evidence="2" key="1">
    <citation type="submission" date="2025-08" db="UniProtKB">
        <authorList>
            <consortium name="RefSeq"/>
        </authorList>
    </citation>
    <scope>IDENTIFICATION</scope>
    <source>
        <strain evidence="2">Tuebingen</strain>
        <tissue evidence="2">Fibroblasts and whole tissue</tissue>
    </source>
</reference>
<sequence>MKTAPLLLLLYAGAFAISSALQISDGQTCRARAGLTAEQCTSQMDGPTQSFLSCAGVPPEPTAEHMQNLKELISAALDIYSFMRSSVSGVPVLDVSGGFSVEEDLGIRAWLDIKLTPLLSSISRNLLTCLSNRNFSCSTYQTVVQELSQHFSSLDPVRQKWIYSFFMYPFLSRNTSSGCVDPEASTEDWLMKNFGSFSVMAQVKDFSSINLLFSGLEVLHLLSPEQKAELLLYPEVMGLTNSSLGLVFQSLMSSVMPSGNPWPSNNGTTLYMSPSSAQDPLGQAMNDFMTAFRPVGSFVKQFVSLTRQPNLSSMRSATLVQAIMNLTLAEMAAPFKQSYTQQQQQDPVAFDPMNVHDWYTHVVSPILRRFLPQEQIEIYPNLTTVFHNLFYIETGTGSGAQNETQDICSVFIDNRTCGLTDLVEHVATVLHCASGSNLTLNEETLSNVLLHLSQNLDALLQQLSTTNFSSQSSPFSDIVGQISADAFPISNLQDEAFVELWFQVKLKPLLNMLTPEYLACLSYKEFSCQTFQILVSGLSHDRLLMSDEGAQNVYQYFISSFLSHQNASGGCPAENSSVWIILNLGDFSHFATLSEMYQLNQAFNAIDALPVLSPNQTAELIVETFAGLPEKSVVITTVFDYLLISPEDRGLLEILQYLIVLADEMGLECASYQQIIQRLQESVFPTNMMQTIKDDMNQLKTIAPEECFPPHVMCISTPINETSICDGISSNETLLSAALASAPCQVNLQQYACSSLTGLTAEDLADLLTCQLSGNSSYSTEIWKLLFTKADHLLDRALAIFSSAAANTSQPISSDALSNALDVVWELRLQSVSDDQWRNASVISTLFSQTLKPLLPSASPSLLQCASSRNLTCQTYQLILTDFPLVSETQGTNMVEFFILPFLRSNTTDAGCVSSANSSSEWLQRNFGSFSKFVSLSVLLSINGKFSPLESLVDLSPGQMADLMAEGLPGLPQSVVITTLFDYLLVSPEERGLPAVLQDLLLISGKVSVPCSSYTLIFERLFQALPSLSTNMETLVYHTTEELKQTGARGCPLPPLPTCLFTPLNVTSVCSGVVSNETLLSAALTSAPCQVNLQQYACSSLTGLTAEDLADLLTCQLSGNSSYSTEIWKLLFTKADHLLDRALAIFSSAAANTSQPISSDALSNALDVVWELRLQSVSDDQWRNASVISTLFSQTLKPLLPSASPSLLQCASSRNLTCQTYQLILTDFPLVSETQGTNMVEFFILPFLRSNTTDAGCVSSANSSSEWLQRNFGSFSKFVSLSVLLSINGKFSPLESLVDLSPGQMADLMAEGLPGLPQSVVITTLFDYLLVSPEERGLPAVLQDLLLISGKVSVPCSSYTLIFERLFQALPSLSTNMATLVYHTTEELKQTGARGCPLPPLPTCLFTPLNVTSVCSGVVSNETLLSAALASAPCQVNLQQYACSSLTGLTAEDLADLLTCQLSGNSSYSTEIWKLLFTKADHLLDRALAIFSSAAANTSQPISSDALSNALDVVWELRLQSVSDDQWRNASVISTLFSQTLKPLLPSASPSLLQCASSRNLTCQTYQLILTDFPLVSETQGTNMVEFFILPFLRSNTTDAGCVSSANSSSEWLQRNFGSFSKFVSLSVLLSINGKFSPLESLVDLSPGQMADLMAEGLPGLPQSVVITTLFDYLLVSPEERGLPAVLQDLLLISGKVSVPCSSYTLIFERLFQALPSLSTNMATLVYHTTEELKQTGARGCPLPPLPTCLFTPLNVTSVCSGVVSNETLLSAALASAPCQVNLQQYACSSLTGLTAEDLADLLTCQLSGNSSYSTEIWKLLFTKADHLLDRALAIFSSAAANTSQPISSDALSNALDVVWELRLQSVSDDQWRNASVISTLFSQTLKPLLPSASPSLLQCASSRNLTCQTYQLILTDFPLVSETQGTNMVEFFILPFLRSNTTDAGCVSSANSSSEWLQRNFGSFSKFVSLSVLLSINGKFSPLESLVDLSPGQMADLMAEGLPGLPQSVVITTLFDYLLVSPEERGLPAVLQDLLLISGKSPLSCSADQLIVARLNQFLRSGAGSLEPVVWRSVNDLILNAPAGCTLFPVENECPVTLYNETQVCSAVNSSALQQLLNNRNTTTGLCDFSVTQYACTPVLLSVDQLVSVLSCHLSDAVSSTPDSWKLLLTGASDLLNVALQILSDRSLWWSSSSASVALDVLRELRLDRLSDDGVVWWLSERLQPFLPSASETFLRCLSSKNYSCQNFQTMVKTFSAGYLHMNDPQRQMTLTALILPLLSRGTAGVACVSSNSSQWLIGNFGQFSALVSLKQIFALNPQFDPLSALPYLSPDQLVELMFADIPGLPEKAVVIPAVFDQLTLQPNMIVSTLAIMVQSLVTSNVSCATNQLIVHRLDHLMLGVSVDLEMVVLKSQAAVLQSAPQGCVNSSGQCGVTTVNETAVCQSVNSSAVSLYLSSPHDGSQLCKFSITQYACAQLAALSPQDLATVLSCILSGNKSASNETWKLFTQKVTPVLGPALDLLANTRLNKSLPLESFLNMIGEVTLSSFSSSELRDGSFVQRWFNSRLRPFLPYASETFLSCLSTRDFSCDTFRILVQSFSQSFGFMSSDTQASVCLDFIQFFLSRKTVAGCVNVSESSSDWLISSFGRFSDLIPISDLQTINPSFSVMDTLGLLSIKQLAEISSTPGLLSSPAAVTNLLLYVPDTQLTSFYMSMSGALQMQDVVLPPPVQQAFLQQVFIRANLTTVSDNDLVFWITNILPPFVENITVQQVTTYFSIVQQRPCPISQQGVQLLNSSSSTFQPATQQQIYQLILGSLSGPAPLHCYGNQSFYAFLTSSFMSFQFPNLTTFLSLMPPGREPQLLASISPSDITSLLSRPGAVDDVSQLGLFFTHYPQTPQYLQTEPLLSVDLAREILFSVWPQILQVQNQSEVDQWFDYSLDQYLPLLTSAFISPSLMQNSSCLCFQKIVSVMANYNYSAVDFTQQDFYDSIVVFLNISSDSQPAKCYNTSIPALNSTAWFVHYISVFLSFLTLDDLQSFGSITPFIDNLQNLQLFGEVEVSDDVTQHYVDLLFETYPNFNAYYLPLKFLCLAPAGSFTQLTSVQLKNVSANIQETCSDIPEEVSAALASNLEVLTENSISALGQSCVGLSTAQISTSTGSVLLGALSLLSNITGWNLDQAMMIIQTLLASGVYKINSAASLEQLGSLIVGVQSSVITALSADVLLQTASSSAFVTNVASAPTIVQQSYVSQIISVNSSSDAVISNVPDLVSQQIPRSLLLSVTPSPASAQRINQKRWRHEQAVFIFESVASQFSNADTISYQVLQGFTSSRLQNFSTDKIMNLIRGCRRRANQTLILQESQLTCMYQYIKSSDLYAFSQYPPEVLLYYNYSVINSSVCRSYFSAVGTANFSVLSSTLSFKKQILLNSALQCLGVSGSSIARSQLDVLGNMCCFLSADYILNSDPSVLEKLKLCSTLNTAQSSAIETVLLQRNTSYGPSSSWNITTLQNLNMLMLYVSNNIWSKFTTTDKQTFLKTFLRDLRKNSAVPQKQVIYMMNQVNSVLRIRIKRSTDASCTAGQILQPQVFSDLFPFAYDLTQFNACLSANTLVGNLQAVTERVYDSSYQRIILDKLQQAYPSGVPDLVLQVLGSSSRIATANDIAGWNITRIDTLSALMDPANGDWDPSMVQLLVSKYLSVKGNTLGTNELNALGGTNLCALNTSVLSNITASSLQRATALSLTNCSSEKASVLFSIAVNAFSSATRANTISVSTYQLLQNYLGGADSSFIRGLVNSAVNMDVPTFMSLQQSVINGLNVSDVKSLLGVNVADLKTYESASVVQSWLRLQLQTELDTLQIGLTGGRSSITSTPAANTNTASSTASTTSSSSVSSTSSTTKAPSSATTANTTAAGSRVWPPVCLQLLLLLVVTMMTPQLLL</sequence>